<dbReference type="PROSITE" id="PS51257">
    <property type="entry name" value="PROKAR_LIPOPROTEIN"/>
    <property type="match status" value="1"/>
</dbReference>
<name>A0A2P2MS69_RHIMU</name>
<proteinExistence type="predicted"/>
<sequence>MLSTMLRYKRGEQAIQDGENPSYVIFSLACGTVFRCTNSNKQPIEEPIIFTKKGFKRL</sequence>
<evidence type="ECO:0000313" key="1">
    <source>
        <dbReference type="EMBL" id="MBX33048.1"/>
    </source>
</evidence>
<organism evidence="1">
    <name type="scientific">Rhizophora mucronata</name>
    <name type="common">Asiatic mangrove</name>
    <dbReference type="NCBI Taxonomy" id="61149"/>
    <lineage>
        <taxon>Eukaryota</taxon>
        <taxon>Viridiplantae</taxon>
        <taxon>Streptophyta</taxon>
        <taxon>Embryophyta</taxon>
        <taxon>Tracheophyta</taxon>
        <taxon>Spermatophyta</taxon>
        <taxon>Magnoliopsida</taxon>
        <taxon>eudicotyledons</taxon>
        <taxon>Gunneridae</taxon>
        <taxon>Pentapetalae</taxon>
        <taxon>rosids</taxon>
        <taxon>fabids</taxon>
        <taxon>Malpighiales</taxon>
        <taxon>Rhizophoraceae</taxon>
        <taxon>Rhizophora</taxon>
    </lineage>
</organism>
<reference evidence="1" key="1">
    <citation type="submission" date="2018-02" db="EMBL/GenBank/DDBJ databases">
        <title>Rhizophora mucronata_Transcriptome.</title>
        <authorList>
            <person name="Meera S.P."/>
            <person name="Sreeshan A."/>
            <person name="Augustine A."/>
        </authorList>
    </citation>
    <scope>NUCLEOTIDE SEQUENCE</scope>
    <source>
        <tissue evidence="1">Leaf</tissue>
    </source>
</reference>
<accession>A0A2P2MS69</accession>
<dbReference type="EMBL" id="GGEC01052564">
    <property type="protein sequence ID" value="MBX33048.1"/>
    <property type="molecule type" value="Transcribed_RNA"/>
</dbReference>
<dbReference type="AlphaFoldDB" id="A0A2P2MS69"/>
<protein>
    <submittedName>
        <fullName evidence="1">Uncharacterized protein</fullName>
    </submittedName>
</protein>